<keyword evidence="2" id="KW-0378">Hydrolase</keyword>
<dbReference type="InterPro" id="IPR052701">
    <property type="entry name" value="GAG_Ulvan_Degrading_Sulfatases"/>
</dbReference>
<evidence type="ECO:0000313" key="5">
    <source>
        <dbReference type="Proteomes" id="UP000179797"/>
    </source>
</evidence>
<evidence type="ECO:0000256" key="1">
    <source>
        <dbReference type="ARBA" id="ARBA00008779"/>
    </source>
</evidence>
<dbReference type="SUPFAM" id="SSF53649">
    <property type="entry name" value="Alkaline phosphatase-like"/>
    <property type="match status" value="1"/>
</dbReference>
<evidence type="ECO:0000313" key="4">
    <source>
        <dbReference type="EMBL" id="OHX64812.1"/>
    </source>
</evidence>
<dbReference type="CDD" id="cd16027">
    <property type="entry name" value="SGSH"/>
    <property type="match status" value="1"/>
</dbReference>
<comment type="similarity">
    <text evidence="1">Belongs to the sulfatase family.</text>
</comment>
<dbReference type="STRING" id="915059.NH26_23290"/>
<feature type="domain" description="Sulfatase N-terminal" evidence="3">
    <location>
        <begin position="20"/>
        <end position="289"/>
    </location>
</feature>
<sequence length="469" mass="53668">MPLYLALFFNTGFAIAQEKPNIIFFLADDQNITDYGCYGNDKVKTPGVDRLAKEGMIFYNAFTAQAICAPSRSQLFTGNYPLKNGCFMNHAKTKPTMKSVTTRLTALGYEVVLAGKSHVQPSSVYHWSKEWQPVKTEGKPRAYIPLDSIADYLKNAEKPFCMFITSKYPHGKYFDVPAKSADNYTFFPYDNKQKDNQDYLKKLAGYYRNIEEDNIQLDHVLNMVDQYLGDNTLFIYSADHGVNGKYTVYDRGLNVPFVVRWPKEIKANTKSDALVHYTDVLPTFIDIAGGKAPKELDGKSFLKILKGSKKEIHQYVYGVRTSQNILAASVSPSRMIRSKKYKYIRNFNSVEVVDQNLGDNEAVNAFIKMGALKFKNLPFEELYDIEKDPFEQVNLAKDPKYSKTKDQLAKAMFEWMKNQGDILDDTEGNMPLIHPGKRFRLDQQSKYIDIPDSLVNTLKKEDYLTLDYL</sequence>
<dbReference type="InterPro" id="IPR000917">
    <property type="entry name" value="Sulfatase_N"/>
</dbReference>
<gene>
    <name evidence="4" type="ORF">NH26_23290</name>
</gene>
<dbReference type="Gene3D" id="3.40.720.10">
    <property type="entry name" value="Alkaline Phosphatase, subunit A"/>
    <property type="match status" value="1"/>
</dbReference>
<evidence type="ECO:0000256" key="2">
    <source>
        <dbReference type="ARBA" id="ARBA00022801"/>
    </source>
</evidence>
<dbReference type="AlphaFoldDB" id="A0A1S1YUX5"/>
<reference evidence="4 5" key="1">
    <citation type="journal article" date="2012" name="Int. J. Syst. Evol. Microbiol.">
        <title>Flammeovirga pacifica sp. nov., isolated from deep-sea sediment.</title>
        <authorList>
            <person name="Xu H."/>
            <person name="Fu Y."/>
            <person name="Yang N."/>
            <person name="Ding Z."/>
            <person name="Lai Q."/>
            <person name="Zeng R."/>
        </authorList>
    </citation>
    <scope>NUCLEOTIDE SEQUENCE [LARGE SCALE GENOMIC DNA]</scope>
    <source>
        <strain evidence="5">DSM 24597 / LMG 26175 / WPAGA1</strain>
    </source>
</reference>
<evidence type="ECO:0000259" key="3">
    <source>
        <dbReference type="Pfam" id="PF00884"/>
    </source>
</evidence>
<dbReference type="InterPro" id="IPR024607">
    <property type="entry name" value="Sulfatase_CS"/>
</dbReference>
<dbReference type="PANTHER" id="PTHR43751:SF1">
    <property type="entry name" value="SULFATASE ATSG-RELATED"/>
    <property type="match status" value="1"/>
</dbReference>
<comment type="caution">
    <text evidence="4">The sequence shown here is derived from an EMBL/GenBank/DDBJ whole genome shotgun (WGS) entry which is preliminary data.</text>
</comment>
<proteinExistence type="inferred from homology"/>
<dbReference type="Pfam" id="PF00884">
    <property type="entry name" value="Sulfatase"/>
    <property type="match status" value="1"/>
</dbReference>
<dbReference type="GO" id="GO:0016787">
    <property type="term" value="F:hydrolase activity"/>
    <property type="evidence" value="ECO:0007669"/>
    <property type="project" value="UniProtKB-KW"/>
</dbReference>
<organism evidence="4 5">
    <name type="scientific">Flammeovirga pacifica</name>
    <dbReference type="NCBI Taxonomy" id="915059"/>
    <lineage>
        <taxon>Bacteria</taxon>
        <taxon>Pseudomonadati</taxon>
        <taxon>Bacteroidota</taxon>
        <taxon>Cytophagia</taxon>
        <taxon>Cytophagales</taxon>
        <taxon>Flammeovirgaceae</taxon>
        <taxon>Flammeovirga</taxon>
    </lineage>
</organism>
<keyword evidence="5" id="KW-1185">Reference proteome</keyword>
<dbReference type="PANTHER" id="PTHR43751">
    <property type="entry name" value="SULFATASE"/>
    <property type="match status" value="1"/>
</dbReference>
<protein>
    <submittedName>
        <fullName evidence="4">N-sulfoglucosamine sulfohydrolase</fullName>
    </submittedName>
</protein>
<dbReference type="EMBL" id="JRYR02000002">
    <property type="protein sequence ID" value="OHX64812.1"/>
    <property type="molecule type" value="Genomic_DNA"/>
</dbReference>
<dbReference type="InterPro" id="IPR017850">
    <property type="entry name" value="Alkaline_phosphatase_core_sf"/>
</dbReference>
<name>A0A1S1YUX5_FLAPC</name>
<dbReference type="Proteomes" id="UP000179797">
    <property type="component" value="Unassembled WGS sequence"/>
</dbReference>
<dbReference type="PROSITE" id="PS00523">
    <property type="entry name" value="SULFATASE_1"/>
    <property type="match status" value="1"/>
</dbReference>
<accession>A0A1S1YUX5</accession>